<feature type="domain" description="HMA" evidence="1">
    <location>
        <begin position="2"/>
        <end position="67"/>
    </location>
</feature>
<protein>
    <recommendedName>
        <fullName evidence="1">HMA domain-containing protein</fullName>
    </recommendedName>
</protein>
<dbReference type="SUPFAM" id="SSF55008">
    <property type="entry name" value="HMA, heavy metal-associated domain"/>
    <property type="match status" value="1"/>
</dbReference>
<organism evidence="2 3">
    <name type="scientific">Aquibacillus salsiterrae</name>
    <dbReference type="NCBI Taxonomy" id="2950439"/>
    <lineage>
        <taxon>Bacteria</taxon>
        <taxon>Bacillati</taxon>
        <taxon>Bacillota</taxon>
        <taxon>Bacilli</taxon>
        <taxon>Bacillales</taxon>
        <taxon>Bacillaceae</taxon>
        <taxon>Aquibacillus</taxon>
    </lineage>
</organism>
<dbReference type="RefSeq" id="WP_272445587.1">
    <property type="nucleotide sequence ID" value="NZ_JAMQKC010000003.1"/>
</dbReference>
<dbReference type="InterPro" id="IPR036163">
    <property type="entry name" value="HMA_dom_sf"/>
</dbReference>
<evidence type="ECO:0000259" key="1">
    <source>
        <dbReference type="PROSITE" id="PS50846"/>
    </source>
</evidence>
<dbReference type="AlphaFoldDB" id="A0A9X3WD92"/>
<evidence type="ECO:0000313" key="2">
    <source>
        <dbReference type="EMBL" id="MDC3416583.1"/>
    </source>
</evidence>
<gene>
    <name evidence="2" type="ORF">NC799_06590</name>
</gene>
<dbReference type="InterPro" id="IPR006121">
    <property type="entry name" value="HMA_dom"/>
</dbReference>
<proteinExistence type="predicted"/>
<reference evidence="2" key="1">
    <citation type="submission" date="2022-06" db="EMBL/GenBank/DDBJ databases">
        <title>Aquibacillus sp. a new bacterium isolated from soil saline samples.</title>
        <authorList>
            <person name="Galisteo C."/>
            <person name="De La Haba R."/>
            <person name="Sanchez-Porro C."/>
            <person name="Ventosa A."/>
        </authorList>
    </citation>
    <scope>NUCLEOTIDE SEQUENCE</scope>
    <source>
        <strain evidence="2">3ASR75-54</strain>
    </source>
</reference>
<dbReference type="EMBL" id="JAMQKC010000003">
    <property type="protein sequence ID" value="MDC3416583.1"/>
    <property type="molecule type" value="Genomic_DNA"/>
</dbReference>
<name>A0A9X3WD92_9BACI</name>
<accession>A0A9X3WD92</accession>
<evidence type="ECO:0000313" key="3">
    <source>
        <dbReference type="Proteomes" id="UP001145069"/>
    </source>
</evidence>
<dbReference type="PROSITE" id="PS50846">
    <property type="entry name" value="HMA_2"/>
    <property type="match status" value="1"/>
</dbReference>
<dbReference type="Gene3D" id="3.30.70.100">
    <property type="match status" value="1"/>
</dbReference>
<keyword evidence="3" id="KW-1185">Reference proteome</keyword>
<dbReference type="Proteomes" id="UP001145069">
    <property type="component" value="Unassembled WGS sequence"/>
</dbReference>
<dbReference type="GO" id="GO:0046872">
    <property type="term" value="F:metal ion binding"/>
    <property type="evidence" value="ECO:0007669"/>
    <property type="project" value="InterPro"/>
</dbReference>
<comment type="caution">
    <text evidence="2">The sequence shown here is derived from an EMBL/GenBank/DDBJ whole genome shotgun (WGS) entry which is preliminary data.</text>
</comment>
<dbReference type="Pfam" id="PF00403">
    <property type="entry name" value="HMA"/>
    <property type="match status" value="1"/>
</dbReference>
<sequence>MANGTVYIRQATDKHTIQHVESILHSLRGMERVLVDTDDGEVKIEYNADITTKEEIVDLLKKNNFDV</sequence>